<dbReference type="InterPro" id="IPR036397">
    <property type="entry name" value="RNaseH_sf"/>
</dbReference>
<dbReference type="EMBL" id="REGN01001720">
    <property type="protein sequence ID" value="RNA32943.1"/>
    <property type="molecule type" value="Genomic_DNA"/>
</dbReference>
<dbReference type="AlphaFoldDB" id="A0A3M7SAV1"/>
<feature type="domain" description="Integrase catalytic" evidence="2">
    <location>
        <begin position="79"/>
        <end position="141"/>
    </location>
</feature>
<dbReference type="InterPro" id="IPR001584">
    <property type="entry name" value="Integrase_cat-core"/>
</dbReference>
<feature type="domain" description="Chromo" evidence="1">
    <location>
        <begin position="149"/>
        <end position="209"/>
    </location>
</feature>
<dbReference type="OrthoDB" id="775972at2759"/>
<dbReference type="Gene3D" id="2.40.50.40">
    <property type="match status" value="1"/>
</dbReference>
<dbReference type="PROSITE" id="PS50013">
    <property type="entry name" value="CHROMO_2"/>
    <property type="match status" value="1"/>
</dbReference>
<dbReference type="Gene3D" id="3.30.420.10">
    <property type="entry name" value="Ribonuclease H-like superfamily/Ribonuclease H"/>
    <property type="match status" value="1"/>
</dbReference>
<dbReference type="PROSITE" id="PS50994">
    <property type="entry name" value="INTEGRASE"/>
    <property type="match status" value="1"/>
</dbReference>
<gene>
    <name evidence="3" type="ORF">BpHYR1_042574</name>
</gene>
<dbReference type="InterPro" id="IPR012337">
    <property type="entry name" value="RNaseH-like_sf"/>
</dbReference>
<dbReference type="GO" id="GO:0015074">
    <property type="term" value="P:DNA integration"/>
    <property type="evidence" value="ECO:0007669"/>
    <property type="project" value="InterPro"/>
</dbReference>
<dbReference type="SUPFAM" id="SSF53098">
    <property type="entry name" value="Ribonuclease H-like"/>
    <property type="match status" value="1"/>
</dbReference>
<dbReference type="GO" id="GO:0003676">
    <property type="term" value="F:nucleic acid binding"/>
    <property type="evidence" value="ECO:0007669"/>
    <property type="project" value="InterPro"/>
</dbReference>
<comment type="caution">
    <text evidence="3">The sequence shown here is derived from an EMBL/GenBank/DDBJ whole genome shotgun (WGS) entry which is preliminary data.</text>
</comment>
<dbReference type="STRING" id="10195.A0A3M7SAV1"/>
<proteinExistence type="predicted"/>
<reference evidence="3 4" key="1">
    <citation type="journal article" date="2018" name="Sci. Rep.">
        <title>Genomic signatures of local adaptation to the degree of environmental predictability in rotifers.</title>
        <authorList>
            <person name="Franch-Gras L."/>
            <person name="Hahn C."/>
            <person name="Garcia-Roger E.M."/>
            <person name="Carmona M.J."/>
            <person name="Serra M."/>
            <person name="Gomez A."/>
        </authorList>
    </citation>
    <scope>NUCLEOTIDE SEQUENCE [LARGE SCALE GENOMIC DNA]</scope>
    <source>
        <strain evidence="3">HYR1</strain>
    </source>
</reference>
<protein>
    <submittedName>
        <fullName evidence="3">Uncharacterized protein</fullName>
    </submittedName>
</protein>
<dbReference type="InterPro" id="IPR016197">
    <property type="entry name" value="Chromo-like_dom_sf"/>
</dbReference>
<dbReference type="Proteomes" id="UP000276133">
    <property type="component" value="Unassembled WGS sequence"/>
</dbReference>
<evidence type="ECO:0000259" key="1">
    <source>
        <dbReference type="PROSITE" id="PS50013"/>
    </source>
</evidence>
<accession>A0A3M7SAV1</accession>
<evidence type="ECO:0000313" key="3">
    <source>
        <dbReference type="EMBL" id="RNA32943.1"/>
    </source>
</evidence>
<organism evidence="3 4">
    <name type="scientific">Brachionus plicatilis</name>
    <name type="common">Marine rotifer</name>
    <name type="synonym">Brachionus muelleri</name>
    <dbReference type="NCBI Taxonomy" id="10195"/>
    <lineage>
        <taxon>Eukaryota</taxon>
        <taxon>Metazoa</taxon>
        <taxon>Spiralia</taxon>
        <taxon>Gnathifera</taxon>
        <taxon>Rotifera</taxon>
        <taxon>Eurotatoria</taxon>
        <taxon>Monogononta</taxon>
        <taxon>Pseudotrocha</taxon>
        <taxon>Ploima</taxon>
        <taxon>Brachionidae</taxon>
        <taxon>Brachionus</taxon>
    </lineage>
</organism>
<keyword evidence="4" id="KW-1185">Reference proteome</keyword>
<dbReference type="InterPro" id="IPR000953">
    <property type="entry name" value="Chromo/chromo_shadow_dom"/>
</dbReference>
<sequence>MIAIIYEKENDKHPFHFLNQVPGSVDIIKILEPLEKHELLQGTRISLMHEHEKNILLLMQRFNAQKYSKFLKQKLVTPPYQPRTNEVTERANQTIMKCLRKHAEENINNWDEWLDYITIVYNTRVHTSTGFSHYELMLARPELNTSYPLNKLKVLPDNDRTRRGIKEYFLKWADYPESEKSWVRESDFVSMECVDQNLKSEINQNEKNTVKGARGLTDLKMIFTFITYLLALGPAFCEQFVKDNFKCCTFNDNSPKDESKNFLK</sequence>
<evidence type="ECO:0000259" key="2">
    <source>
        <dbReference type="PROSITE" id="PS50994"/>
    </source>
</evidence>
<evidence type="ECO:0000313" key="4">
    <source>
        <dbReference type="Proteomes" id="UP000276133"/>
    </source>
</evidence>
<name>A0A3M7SAV1_BRAPC</name>
<dbReference type="PANTHER" id="PTHR47266">
    <property type="entry name" value="ENDONUCLEASE-RELATED"/>
    <property type="match status" value="1"/>
</dbReference>
<dbReference type="SUPFAM" id="SSF54160">
    <property type="entry name" value="Chromo domain-like"/>
    <property type="match status" value="1"/>
</dbReference>
<dbReference type="InterPro" id="IPR052160">
    <property type="entry name" value="Gypsy_RT_Integrase-like"/>
</dbReference>